<accession>A0A918NJZ6</accession>
<name>A0A918NJZ6_9PROT</name>
<dbReference type="EMBL" id="BMYV01000003">
    <property type="protein sequence ID" value="GGX73603.1"/>
    <property type="molecule type" value="Genomic_DNA"/>
</dbReference>
<evidence type="ECO:0000313" key="3">
    <source>
        <dbReference type="Proteomes" id="UP000600865"/>
    </source>
</evidence>
<keyword evidence="3" id="KW-1185">Reference proteome</keyword>
<feature type="transmembrane region" description="Helical" evidence="1">
    <location>
        <begin position="62"/>
        <end position="85"/>
    </location>
</feature>
<feature type="transmembrane region" description="Helical" evidence="1">
    <location>
        <begin position="116"/>
        <end position="136"/>
    </location>
</feature>
<protein>
    <submittedName>
        <fullName evidence="2">Uncharacterized protein</fullName>
    </submittedName>
</protein>
<feature type="transmembrane region" description="Helical" evidence="1">
    <location>
        <begin position="143"/>
        <end position="161"/>
    </location>
</feature>
<feature type="transmembrane region" description="Helical" evidence="1">
    <location>
        <begin position="92"/>
        <end position="110"/>
    </location>
</feature>
<feature type="transmembrane region" description="Helical" evidence="1">
    <location>
        <begin position="6"/>
        <end position="24"/>
    </location>
</feature>
<comment type="caution">
    <text evidence="2">The sequence shown here is derived from an EMBL/GenBank/DDBJ whole genome shotgun (WGS) entry which is preliminary data.</text>
</comment>
<sequence>MPAHYAISEAFITLAALYCGWKLFTSGYKFAAIGTLLFGAAAAIGIYRFPSGKVEELAHIHAIAGQLGGLAGIGLIASEFLRLALPQTQRKLATPIALGLLLTCLIIAGVSPAHGVPFFLAWSVIAMGAAFALPSLTISRRIIYALIAGGMLLNVILFRQSPHLSAAVSWHVFHTLVAIWLVAIFFLFKKQTARRPT</sequence>
<evidence type="ECO:0000313" key="2">
    <source>
        <dbReference type="EMBL" id="GGX73603.1"/>
    </source>
</evidence>
<reference evidence="2 3" key="1">
    <citation type="journal article" date="2014" name="Int. J. Syst. Evol. Microbiol.">
        <title>Complete genome sequence of Corynebacterium casei LMG S-19264T (=DSM 44701T), isolated from a smear-ripened cheese.</title>
        <authorList>
            <consortium name="US DOE Joint Genome Institute (JGI-PGF)"/>
            <person name="Walter F."/>
            <person name="Albersmeier A."/>
            <person name="Kalinowski J."/>
            <person name="Ruckert C."/>
        </authorList>
    </citation>
    <scope>NUCLEOTIDE SEQUENCE [LARGE SCALE GENOMIC DNA]</scope>
    <source>
        <strain evidence="2 3">KCTC 23968</strain>
    </source>
</reference>
<organism evidence="2 3">
    <name type="scientific">Litorimonas cladophorae</name>
    <dbReference type="NCBI Taxonomy" id="1220491"/>
    <lineage>
        <taxon>Bacteria</taxon>
        <taxon>Pseudomonadati</taxon>
        <taxon>Pseudomonadota</taxon>
        <taxon>Alphaproteobacteria</taxon>
        <taxon>Maricaulales</taxon>
        <taxon>Robiginitomaculaceae</taxon>
    </lineage>
</organism>
<gene>
    <name evidence="2" type="ORF">GCM10011309_24600</name>
</gene>
<keyword evidence="1" id="KW-0812">Transmembrane</keyword>
<dbReference type="RefSeq" id="WP_189586612.1">
    <property type="nucleotide sequence ID" value="NZ_BMYV01000003.1"/>
</dbReference>
<feature type="transmembrane region" description="Helical" evidence="1">
    <location>
        <begin position="167"/>
        <end position="188"/>
    </location>
</feature>
<proteinExistence type="predicted"/>
<keyword evidence="1" id="KW-0472">Membrane</keyword>
<dbReference type="Proteomes" id="UP000600865">
    <property type="component" value="Unassembled WGS sequence"/>
</dbReference>
<dbReference type="AlphaFoldDB" id="A0A918NJZ6"/>
<evidence type="ECO:0000256" key="1">
    <source>
        <dbReference type="SAM" id="Phobius"/>
    </source>
</evidence>
<keyword evidence="1" id="KW-1133">Transmembrane helix</keyword>
<feature type="transmembrane region" description="Helical" evidence="1">
    <location>
        <begin position="31"/>
        <end position="50"/>
    </location>
</feature>